<feature type="transmembrane region" description="Helical" evidence="1">
    <location>
        <begin position="164"/>
        <end position="182"/>
    </location>
</feature>
<keyword evidence="1" id="KW-0812">Transmembrane</keyword>
<feature type="transmembrane region" description="Helical" evidence="1">
    <location>
        <begin position="101"/>
        <end position="125"/>
    </location>
</feature>
<evidence type="ECO:0000313" key="4">
    <source>
        <dbReference type="Proteomes" id="UP000216107"/>
    </source>
</evidence>
<reference evidence="3 4" key="2">
    <citation type="submission" date="2017-07" db="EMBL/GenBank/DDBJ databases">
        <title>Candidatus Dactylopiibacterium carminicum, a nitrogen-fixing symbiont of the cochineal insect Dactylopius coccus and Dactylopius opuntiae (Hemiptera: Coccoidea: Dactylopiidae).</title>
        <authorList>
            <person name="Vera A."/>
        </authorList>
    </citation>
    <scope>NUCLEOTIDE SEQUENCE [LARGE SCALE GENOMIC DNA]</scope>
    <source>
        <strain evidence="3 4">NFDCM</strain>
    </source>
</reference>
<name>A0A272ENG1_9RHOO</name>
<sequence>MHTLVSLAGQERYSVFRAVEVLSNRKALLIVALAAIIAGLIAGSGAAMGQWALLLFVLPAVVVFAVGLCGAGVSLLDQARGREQRPLVEYFNAGLQTLPRLLVISLMVVALYLALFVIAAVYLLICKIPFVGAILLTAGVPVLVFLFSLAALAATIMASLAAPAVWDGHGVLLAFNAAWRIARSHPWQVLTKLVLGLLLSGLVSAFFLGFVALGSMNRPRFTRHFEALSWQPSGGVYE</sequence>
<keyword evidence="5" id="KW-1185">Reference proteome</keyword>
<dbReference type="OrthoDB" id="8811099at2"/>
<comment type="caution">
    <text evidence="3">The sequence shown here is derived from an EMBL/GenBank/DDBJ whole genome shotgun (WGS) entry which is preliminary data.</text>
</comment>
<feature type="transmembrane region" description="Helical" evidence="1">
    <location>
        <begin position="194"/>
        <end position="213"/>
    </location>
</feature>
<organism evidence="3 4">
    <name type="scientific">Candidatus Dactylopiibacterium carminicum</name>
    <dbReference type="NCBI Taxonomy" id="857335"/>
    <lineage>
        <taxon>Bacteria</taxon>
        <taxon>Pseudomonadati</taxon>
        <taxon>Pseudomonadota</taxon>
        <taxon>Betaproteobacteria</taxon>
        <taxon>Rhodocyclales</taxon>
        <taxon>Rhodocyclaceae</taxon>
        <taxon>Candidatus Dactylopiibacterium</taxon>
    </lineage>
</organism>
<dbReference type="EMBL" id="MDUX01000066">
    <property type="protein sequence ID" value="KAF7598059.1"/>
    <property type="molecule type" value="Genomic_DNA"/>
</dbReference>
<protein>
    <submittedName>
        <fullName evidence="3">Uncharacterized protein</fullName>
    </submittedName>
</protein>
<evidence type="ECO:0000313" key="2">
    <source>
        <dbReference type="EMBL" id="KAF7598059.1"/>
    </source>
</evidence>
<keyword evidence="1" id="KW-0472">Membrane</keyword>
<dbReference type="AlphaFoldDB" id="A0A272ENG1"/>
<dbReference type="EMBL" id="NMRN01000069">
    <property type="protein sequence ID" value="PAS91642.1"/>
    <property type="molecule type" value="Genomic_DNA"/>
</dbReference>
<gene>
    <name evidence="2" type="ORF">BGI27_15250</name>
    <name evidence="3" type="ORF">CGU29_15415</name>
</gene>
<evidence type="ECO:0000313" key="3">
    <source>
        <dbReference type="EMBL" id="PAS91642.1"/>
    </source>
</evidence>
<accession>A0A272ENG1</accession>
<evidence type="ECO:0000313" key="5">
    <source>
        <dbReference type="Proteomes" id="UP000623509"/>
    </source>
</evidence>
<feature type="transmembrane region" description="Helical" evidence="1">
    <location>
        <begin position="27"/>
        <end position="47"/>
    </location>
</feature>
<dbReference type="Proteomes" id="UP000216107">
    <property type="component" value="Unassembled WGS sequence"/>
</dbReference>
<feature type="transmembrane region" description="Helical" evidence="1">
    <location>
        <begin position="53"/>
        <end position="76"/>
    </location>
</feature>
<reference evidence="2 5" key="1">
    <citation type="submission" date="2016-08" db="EMBL/GenBank/DDBJ databases">
        <title>Candidatus Dactylopiibacterium carminicum genome sequence.</title>
        <authorList>
            <person name="Ramirez-Puebla S.T."/>
            <person name="Ormeno-Orrillo E."/>
            <person name="Vera-Ponce De Leon A."/>
            <person name="Luis L."/>
            <person name="Sanchez-Flores A."/>
            <person name="Monica R."/>
            <person name="Martinez-Romero E."/>
        </authorList>
    </citation>
    <scope>NUCLEOTIDE SEQUENCE [LARGE SCALE GENOMIC DNA]</scope>
    <source>
        <strain evidence="2">END1</strain>
    </source>
</reference>
<proteinExistence type="predicted"/>
<feature type="transmembrane region" description="Helical" evidence="1">
    <location>
        <begin position="131"/>
        <end position="152"/>
    </location>
</feature>
<dbReference type="RefSeq" id="WP_095525696.1">
    <property type="nucleotide sequence ID" value="NZ_MDUX01000066.1"/>
</dbReference>
<keyword evidence="1" id="KW-1133">Transmembrane helix</keyword>
<evidence type="ECO:0000256" key="1">
    <source>
        <dbReference type="SAM" id="Phobius"/>
    </source>
</evidence>
<dbReference type="Proteomes" id="UP000623509">
    <property type="component" value="Unassembled WGS sequence"/>
</dbReference>